<feature type="transmembrane region" description="Helical" evidence="1">
    <location>
        <begin position="64"/>
        <end position="85"/>
    </location>
</feature>
<dbReference type="Proteomes" id="UP000536534">
    <property type="component" value="Unassembled WGS sequence"/>
</dbReference>
<name>A0A7X7LXV8_9RHOO</name>
<dbReference type="OrthoDB" id="8526681at2"/>
<dbReference type="RefSeq" id="WP_068803290.1">
    <property type="nucleotide sequence ID" value="NZ_MBFM01000001.1"/>
</dbReference>
<proteinExistence type="predicted"/>
<keyword evidence="1" id="KW-1133">Transmembrane helix</keyword>
<accession>A0A7X7LXV8</accession>
<organism evidence="2 3">
    <name type="scientific">Thauera phenolivorans</name>
    <dbReference type="NCBI Taxonomy" id="1792543"/>
    <lineage>
        <taxon>Bacteria</taxon>
        <taxon>Pseudomonadati</taxon>
        <taxon>Pseudomonadota</taxon>
        <taxon>Betaproteobacteria</taxon>
        <taxon>Rhodocyclales</taxon>
        <taxon>Zoogloeaceae</taxon>
        <taxon>Thauera</taxon>
    </lineage>
</organism>
<keyword evidence="1" id="KW-0472">Membrane</keyword>
<evidence type="ECO:0000256" key="1">
    <source>
        <dbReference type="SAM" id="Phobius"/>
    </source>
</evidence>
<protein>
    <recommendedName>
        <fullName evidence="4">DUF1772 domain-containing protein</fullName>
    </recommendedName>
</protein>
<reference evidence="2 3" key="1">
    <citation type="journal article" date="2020" name="Biotechnol. Biofuels">
        <title>New insights from the biogas microbiome by comprehensive genome-resolved metagenomics of nearly 1600 species originating from multiple anaerobic digesters.</title>
        <authorList>
            <person name="Campanaro S."/>
            <person name="Treu L."/>
            <person name="Rodriguez-R L.M."/>
            <person name="Kovalovszki A."/>
            <person name="Ziels R.M."/>
            <person name="Maus I."/>
            <person name="Zhu X."/>
            <person name="Kougias P.G."/>
            <person name="Basile A."/>
            <person name="Luo G."/>
            <person name="Schluter A."/>
            <person name="Konstantinidis K.T."/>
            <person name="Angelidaki I."/>
        </authorList>
    </citation>
    <scope>NUCLEOTIDE SEQUENCE [LARGE SCALE GENOMIC DNA]</scope>
    <source>
        <strain evidence="2">AS06rmzACSIP_256</strain>
    </source>
</reference>
<evidence type="ECO:0000313" key="2">
    <source>
        <dbReference type="EMBL" id="NLF55382.1"/>
    </source>
</evidence>
<sequence length="158" mass="17346">MRELWVSGLLALLLLAAIVWMVAPLSPGAVVLQFAWTPRAFGEIVHLWPPDDLARYRLHLPLDTALLLAYGSFGWLLATRTALFAALTGPGRAFARFGLPLAAVFDAAENAFHWWLTEVPRFDAPMTYLMSSACSACKWSLLLGFGALVLYALARSPD</sequence>
<gene>
    <name evidence="2" type="ORF">GX576_13475</name>
</gene>
<comment type="caution">
    <text evidence="2">The sequence shown here is derived from an EMBL/GenBank/DDBJ whole genome shotgun (WGS) entry which is preliminary data.</text>
</comment>
<dbReference type="EMBL" id="JAAYYV010000373">
    <property type="protein sequence ID" value="NLF55382.1"/>
    <property type="molecule type" value="Genomic_DNA"/>
</dbReference>
<evidence type="ECO:0008006" key="4">
    <source>
        <dbReference type="Google" id="ProtNLM"/>
    </source>
</evidence>
<evidence type="ECO:0000313" key="3">
    <source>
        <dbReference type="Proteomes" id="UP000536534"/>
    </source>
</evidence>
<feature type="transmembrane region" description="Helical" evidence="1">
    <location>
        <begin position="97"/>
        <end position="116"/>
    </location>
</feature>
<feature type="transmembrane region" description="Helical" evidence="1">
    <location>
        <begin position="128"/>
        <end position="154"/>
    </location>
</feature>
<dbReference type="AlphaFoldDB" id="A0A7X7LXV8"/>
<keyword evidence="1" id="KW-0812">Transmembrane</keyword>